<feature type="region of interest" description="Disordered" evidence="8">
    <location>
        <begin position="37"/>
        <end position="62"/>
    </location>
</feature>
<evidence type="ECO:0000256" key="4">
    <source>
        <dbReference type="ARBA" id="ARBA00022884"/>
    </source>
</evidence>
<gene>
    <name evidence="9" type="primary">eif4e</name>
    <name evidence="9" type="ORF">FJT64_012659</name>
</gene>
<dbReference type="GO" id="GO:0016281">
    <property type="term" value="C:eukaryotic translation initiation factor 4F complex"/>
    <property type="evidence" value="ECO:0007669"/>
    <property type="project" value="TreeGrafter"/>
</dbReference>
<keyword evidence="10" id="KW-1185">Reference proteome</keyword>
<dbReference type="InterPro" id="IPR001040">
    <property type="entry name" value="TIF_eIF_4E"/>
</dbReference>
<accession>A0A6A4VHV1</accession>
<feature type="compositionally biased region" description="Pro residues" evidence="8">
    <location>
        <begin position="42"/>
        <end position="51"/>
    </location>
</feature>
<evidence type="ECO:0000256" key="6">
    <source>
        <dbReference type="ARBA" id="ARBA00032656"/>
    </source>
</evidence>
<dbReference type="Proteomes" id="UP000440578">
    <property type="component" value="Unassembled WGS sequence"/>
</dbReference>
<dbReference type="Gene3D" id="3.30.760.10">
    <property type="entry name" value="RNA Cap, Translation Initiation Factor Eif4e"/>
    <property type="match status" value="1"/>
</dbReference>
<keyword evidence="2 7" id="KW-0396">Initiation factor</keyword>
<proteinExistence type="inferred from homology"/>
<dbReference type="AlphaFoldDB" id="A0A6A4VHV1"/>
<comment type="caution">
    <text evidence="9">The sequence shown here is derived from an EMBL/GenBank/DDBJ whole genome shotgun (WGS) entry which is preliminary data.</text>
</comment>
<evidence type="ECO:0000256" key="5">
    <source>
        <dbReference type="ARBA" id="ARBA00022917"/>
    </source>
</evidence>
<dbReference type="PANTHER" id="PTHR11960:SF8">
    <property type="entry name" value="EUKARYOTIC TRANSLATION INITIATION FACTOR 4E1-RELATED"/>
    <property type="match status" value="1"/>
</dbReference>
<reference evidence="9 10" key="1">
    <citation type="submission" date="2019-07" db="EMBL/GenBank/DDBJ databases">
        <title>Draft genome assembly of a fouling barnacle, Amphibalanus amphitrite (Darwin, 1854): The first reference genome for Thecostraca.</title>
        <authorList>
            <person name="Kim W."/>
        </authorList>
    </citation>
    <scope>NUCLEOTIDE SEQUENCE [LARGE SCALE GENOMIC DNA]</scope>
    <source>
        <strain evidence="9">SNU_AA5</strain>
        <tissue evidence="9">Soma without cirri and trophi</tissue>
    </source>
</reference>
<dbReference type="GO" id="GO:0000340">
    <property type="term" value="F:RNA 7-methylguanosine cap binding"/>
    <property type="evidence" value="ECO:0007669"/>
    <property type="project" value="TreeGrafter"/>
</dbReference>
<dbReference type="PROSITE" id="PS00813">
    <property type="entry name" value="IF4E"/>
    <property type="match status" value="1"/>
</dbReference>
<evidence type="ECO:0000256" key="8">
    <source>
        <dbReference type="SAM" id="MobiDB-lite"/>
    </source>
</evidence>
<name>A0A6A4VHV1_AMPAM</name>
<evidence type="ECO:0000256" key="2">
    <source>
        <dbReference type="ARBA" id="ARBA00022540"/>
    </source>
</evidence>
<organism evidence="9 10">
    <name type="scientific">Amphibalanus amphitrite</name>
    <name type="common">Striped barnacle</name>
    <name type="synonym">Balanus amphitrite</name>
    <dbReference type="NCBI Taxonomy" id="1232801"/>
    <lineage>
        <taxon>Eukaryota</taxon>
        <taxon>Metazoa</taxon>
        <taxon>Ecdysozoa</taxon>
        <taxon>Arthropoda</taxon>
        <taxon>Crustacea</taxon>
        <taxon>Multicrustacea</taxon>
        <taxon>Cirripedia</taxon>
        <taxon>Thoracica</taxon>
        <taxon>Thoracicalcarea</taxon>
        <taxon>Balanomorpha</taxon>
        <taxon>Balanoidea</taxon>
        <taxon>Balanidae</taxon>
        <taxon>Amphibalaninae</taxon>
        <taxon>Amphibalanus</taxon>
    </lineage>
</organism>
<evidence type="ECO:0000313" key="9">
    <source>
        <dbReference type="EMBL" id="KAF0289031.1"/>
    </source>
</evidence>
<dbReference type="PANTHER" id="PTHR11960">
    <property type="entry name" value="EUKARYOTIC TRANSLATION INITIATION FACTOR 4E RELATED"/>
    <property type="match status" value="1"/>
</dbReference>
<evidence type="ECO:0000256" key="1">
    <source>
        <dbReference type="ARBA" id="ARBA00009860"/>
    </source>
</evidence>
<dbReference type="GO" id="GO:0003743">
    <property type="term" value="F:translation initiation factor activity"/>
    <property type="evidence" value="ECO:0007669"/>
    <property type="project" value="UniProtKB-KW"/>
</dbReference>
<dbReference type="InterPro" id="IPR023398">
    <property type="entry name" value="TIF_eIF4e-like"/>
</dbReference>
<keyword evidence="4 7" id="KW-0694">RNA-binding</keyword>
<sequence>MLRQNFGAIRPLRRTCRRQHIFLSVWVSGRGVSWNRCKTNPNTPPPPPTSQPPQVQEEMTEEKLATLPPELLVKHPLQNPWTLWYYENDKSRTWEQNQVEIITVNSVEDFWSTYNYIETASNLKHGTDYSLFKQGVKPMWEDSKNRNGGRWLISLDRSDKQRRERLLDVYWLDVMLLMIGEGFGDAGETVCGAVVNIRNKGDKIAIWTGDAKRAEEITKIG</sequence>
<protein>
    <recommendedName>
        <fullName evidence="6">eIF-4F 25 kDa subunit</fullName>
    </recommendedName>
</protein>
<dbReference type="InterPro" id="IPR019770">
    <property type="entry name" value="TIF_eIF_4E_CS"/>
</dbReference>
<dbReference type="Pfam" id="PF01652">
    <property type="entry name" value="IF4E"/>
    <property type="match status" value="1"/>
</dbReference>
<dbReference type="OrthoDB" id="590761at2759"/>
<dbReference type="EMBL" id="VIIS01002067">
    <property type="protein sequence ID" value="KAF0289031.1"/>
    <property type="molecule type" value="Genomic_DNA"/>
</dbReference>
<evidence type="ECO:0000313" key="10">
    <source>
        <dbReference type="Proteomes" id="UP000440578"/>
    </source>
</evidence>
<keyword evidence="5 7" id="KW-0648">Protein biosynthesis</keyword>
<evidence type="ECO:0000256" key="3">
    <source>
        <dbReference type="ARBA" id="ARBA00022845"/>
    </source>
</evidence>
<dbReference type="SUPFAM" id="SSF55418">
    <property type="entry name" value="eIF4e-like"/>
    <property type="match status" value="1"/>
</dbReference>
<dbReference type="GO" id="GO:0006417">
    <property type="term" value="P:regulation of translation"/>
    <property type="evidence" value="ECO:0007669"/>
    <property type="project" value="UniProtKB-KW"/>
</dbReference>
<evidence type="ECO:0000256" key="7">
    <source>
        <dbReference type="RuleBase" id="RU004374"/>
    </source>
</evidence>
<comment type="similarity">
    <text evidence="1 7">Belongs to the eukaryotic initiation factor 4E family.</text>
</comment>
<keyword evidence="3" id="KW-0810">Translation regulation</keyword>